<dbReference type="Proteomes" id="UP000740413">
    <property type="component" value="Unassembled WGS sequence"/>
</dbReference>
<organism evidence="1 2">
    <name type="scientific">Zobellia barbeyronii</name>
    <dbReference type="NCBI Taxonomy" id="2748009"/>
    <lineage>
        <taxon>Bacteria</taxon>
        <taxon>Pseudomonadati</taxon>
        <taxon>Bacteroidota</taxon>
        <taxon>Flavobacteriia</taxon>
        <taxon>Flavobacteriales</taxon>
        <taxon>Flavobacteriaceae</taxon>
        <taxon>Zobellia</taxon>
    </lineage>
</organism>
<protein>
    <submittedName>
        <fullName evidence="1">Uncharacterized protein</fullName>
    </submittedName>
</protein>
<proteinExistence type="predicted"/>
<sequence>MEKTEFLEQNIFQNLNNLNDGFDSDSIQYFSEADFETVLERIEQFGIGIYEMKPRLDEDFLDVKVNEDYRKKATDPKWYKRAFSDFKKQQANLKYSASYKVSERLLNRKSAADIANESAAQAEEEITNEE</sequence>
<reference evidence="2" key="2">
    <citation type="submission" date="2023-07" db="EMBL/GenBank/DDBJ databases">
        <title>Zobellia barbeyronii sp. nov., a new marine flavobacterium, isolated from green and red algae.</title>
        <authorList>
            <person name="Nedashkovskaya O.I."/>
            <person name="Otstavnykh N."/>
            <person name="Zhukova N."/>
            <person name="Guzev K."/>
            <person name="Chausova V."/>
            <person name="Tekutyeva L."/>
            <person name="Mikhailov V."/>
            <person name="Isaeva M."/>
        </authorList>
    </citation>
    <scope>NUCLEOTIDE SEQUENCE [LARGE SCALE GENOMIC DNA]</scope>
    <source>
        <strain evidence="2">KMM 6746</strain>
    </source>
</reference>
<comment type="caution">
    <text evidence="1">The sequence shown here is derived from an EMBL/GenBank/DDBJ whole genome shotgun (WGS) entry which is preliminary data.</text>
</comment>
<keyword evidence="2" id="KW-1185">Reference proteome</keyword>
<accession>A0ABS5WHB2</accession>
<name>A0ABS5WHB2_9FLAO</name>
<reference evidence="1 2" key="1">
    <citation type="submission" date="2020-06" db="EMBL/GenBank/DDBJ databases">
        <authorList>
            <person name="Isaeva M.P."/>
            <person name="Chernysheva N.Y."/>
        </authorList>
    </citation>
    <scope>NUCLEOTIDE SEQUENCE [LARGE SCALE GENOMIC DNA]</scope>
    <source>
        <strain evidence="1 2">KMM 6746</strain>
    </source>
</reference>
<dbReference type="RefSeq" id="WP_214612801.1">
    <property type="nucleotide sequence ID" value="NZ_JACATN010000005.1"/>
</dbReference>
<gene>
    <name evidence="1" type="ORF">HW347_16155</name>
</gene>
<evidence type="ECO:0000313" key="1">
    <source>
        <dbReference type="EMBL" id="MBT2162801.1"/>
    </source>
</evidence>
<evidence type="ECO:0000313" key="2">
    <source>
        <dbReference type="Proteomes" id="UP000740413"/>
    </source>
</evidence>
<dbReference type="EMBL" id="JACATN010000005">
    <property type="protein sequence ID" value="MBT2162801.1"/>
    <property type="molecule type" value="Genomic_DNA"/>
</dbReference>